<dbReference type="Pfam" id="PF08613">
    <property type="entry name" value="Cyclin"/>
    <property type="match status" value="1"/>
</dbReference>
<name>A0A0H5R953_9EUKA</name>
<dbReference type="AlphaFoldDB" id="A0A0H5R953"/>
<dbReference type="Gene3D" id="1.10.472.10">
    <property type="entry name" value="Cyclin-like"/>
    <property type="match status" value="1"/>
</dbReference>
<feature type="compositionally biased region" description="Low complexity" evidence="1">
    <location>
        <begin position="209"/>
        <end position="218"/>
    </location>
</feature>
<dbReference type="GO" id="GO:0019901">
    <property type="term" value="F:protein kinase binding"/>
    <property type="evidence" value="ECO:0007669"/>
    <property type="project" value="InterPro"/>
</dbReference>
<dbReference type="EMBL" id="HACM01010216">
    <property type="protein sequence ID" value="CRZ10658.1"/>
    <property type="molecule type" value="Transcribed_RNA"/>
</dbReference>
<organism evidence="2">
    <name type="scientific">Spongospora subterranea</name>
    <dbReference type="NCBI Taxonomy" id="70186"/>
    <lineage>
        <taxon>Eukaryota</taxon>
        <taxon>Sar</taxon>
        <taxon>Rhizaria</taxon>
        <taxon>Endomyxa</taxon>
        <taxon>Phytomyxea</taxon>
        <taxon>Plasmodiophorida</taxon>
        <taxon>Plasmodiophoridae</taxon>
        <taxon>Spongospora</taxon>
    </lineage>
</organism>
<evidence type="ECO:0000313" key="2">
    <source>
        <dbReference type="EMBL" id="CRZ10658.1"/>
    </source>
</evidence>
<dbReference type="PANTHER" id="PTHR15615">
    <property type="match status" value="1"/>
</dbReference>
<dbReference type="CDD" id="cd20558">
    <property type="entry name" value="CYCLIN_ScPCL7-like"/>
    <property type="match status" value="1"/>
</dbReference>
<evidence type="ECO:0000256" key="1">
    <source>
        <dbReference type="SAM" id="MobiDB-lite"/>
    </source>
</evidence>
<accession>A0A0H5R953</accession>
<proteinExistence type="predicted"/>
<evidence type="ECO:0008006" key="3">
    <source>
        <dbReference type="Google" id="ProtNLM"/>
    </source>
</evidence>
<dbReference type="InterPro" id="IPR036915">
    <property type="entry name" value="Cyclin-like_sf"/>
</dbReference>
<reference evidence="2" key="1">
    <citation type="submission" date="2015-04" db="EMBL/GenBank/DDBJ databases">
        <title>The genome sequence of the plant pathogenic Rhizarian Plasmodiophora brassicae reveals insights in its biotrophic life cycle and the origin of chitin synthesis.</title>
        <authorList>
            <person name="Schwelm A."/>
            <person name="Fogelqvist J."/>
            <person name="Knaust A."/>
            <person name="Julke S."/>
            <person name="Lilja T."/>
            <person name="Dhandapani V."/>
            <person name="Bonilla-Rosso G."/>
            <person name="Karlsson M."/>
            <person name="Shevchenko A."/>
            <person name="Choi S.R."/>
            <person name="Kim H.G."/>
            <person name="Park J.Y."/>
            <person name="Lim Y.P."/>
            <person name="Ludwig-Muller J."/>
            <person name="Dixelius C."/>
        </authorList>
    </citation>
    <scope>NUCLEOTIDE SEQUENCE</scope>
    <source>
        <tissue evidence="2">Potato root galls</tissue>
    </source>
</reference>
<dbReference type="SUPFAM" id="SSF47954">
    <property type="entry name" value="Cyclin-like"/>
    <property type="match status" value="1"/>
</dbReference>
<sequence>MQLNSTQSTKHTVPVLACVLKQLCARNDQLVLDPDSVTKFHALKPPAITILDYLERIRKYASCSDECFVLALVYIDRIIQSNHNFTVNSLNVHRLLITSVMLAAKFFDDQYFNNAYYAKVGGVPCHEINSLEVEFLFMINFSLFVTSDAYMQYYTELCNHALNSGCSCQEDAGPLSDFFPRSTVAIASEPSEPKSVSTNTRPSQRRSITRSQTRVVTQ</sequence>
<protein>
    <recommendedName>
        <fullName evidence="3">Cyclin</fullName>
    </recommendedName>
</protein>
<dbReference type="PANTHER" id="PTHR15615:SF108">
    <property type="entry name" value="PROTEIN CNPPD1"/>
    <property type="match status" value="1"/>
</dbReference>
<dbReference type="InterPro" id="IPR013922">
    <property type="entry name" value="Cyclin_PHO80-like"/>
</dbReference>
<feature type="region of interest" description="Disordered" evidence="1">
    <location>
        <begin position="189"/>
        <end position="218"/>
    </location>
</feature>